<accession>A0A2N5GFN0</accession>
<protein>
    <submittedName>
        <fullName evidence="1">4,5-dihydroxyphthalate decarboxylase</fullName>
    </submittedName>
</protein>
<sequence length="330" mass="38095">MSKLNLTFACWDYDRIRPLSDGTIQPKGINLNWLNMPVEETFWRMMRHQEFDVSELSLSSYLIAKDRGTHNFTAIPVFVSRFFRHSGIYINANSGIEKPEDLRGKRVGIPEYQLTACLWIRGILKSEYGVDSSEMNWYTGGEEAPGRVEKVAIKLPEEIRIRPIGAKQTLNEMIESGEIDALIAPRAPSCFLNGSPNVRRLFPDYVSVEKEYYKKTGIFPIMHVVVIKDEILERHPWVAYNLYKSFTEAKNLVYEGLAQTAASKTTLPWLVSEVEKTKELMGNDFWPYGIEKNRKTIDTAVRYSLEQGMIHKQLEIEDLFINSTFEEYTL</sequence>
<name>A0A2N5GFN0_9BACI</name>
<evidence type="ECO:0000313" key="4">
    <source>
        <dbReference type="Proteomes" id="UP000235114"/>
    </source>
</evidence>
<evidence type="ECO:0000313" key="1">
    <source>
        <dbReference type="EMBL" id="PLR79531.1"/>
    </source>
</evidence>
<dbReference type="Gene3D" id="3.40.190.10">
    <property type="entry name" value="Periplasmic binding protein-like II"/>
    <property type="match status" value="1"/>
</dbReference>
<dbReference type="EMBL" id="PGVD01000087">
    <property type="protein sequence ID" value="PLR89064.1"/>
    <property type="molecule type" value="Genomic_DNA"/>
</dbReference>
<gene>
    <name evidence="1" type="ORF">CU635_22695</name>
    <name evidence="2" type="ORF">CVD25_21775</name>
</gene>
<comment type="caution">
    <text evidence="1">The sequence shown here is derived from an EMBL/GenBank/DDBJ whole genome shotgun (WGS) entry which is preliminary data.</text>
</comment>
<dbReference type="AlphaFoldDB" id="A0A2N5GFN0"/>
<dbReference type="Pfam" id="PF12974">
    <property type="entry name" value="Phosphonate-bd"/>
    <property type="match status" value="1"/>
</dbReference>
<dbReference type="Proteomes" id="UP000234951">
    <property type="component" value="Unassembled WGS sequence"/>
</dbReference>
<keyword evidence="4" id="KW-1185">Reference proteome</keyword>
<dbReference type="OrthoDB" id="8689594at2"/>
<evidence type="ECO:0000313" key="2">
    <source>
        <dbReference type="EMBL" id="PLR89064.1"/>
    </source>
</evidence>
<reference evidence="2 4" key="2">
    <citation type="submission" date="2017-12" db="EMBL/GenBank/DDBJ databases">
        <title>Comparative Functional Genomics of Dry Heat Resistant strains isolated from the Viking Spacecraft.</title>
        <authorList>
            <person name="Seuylemezian A."/>
            <person name="Cooper K."/>
            <person name="Vaishampayan P."/>
        </authorList>
    </citation>
    <scope>NUCLEOTIDE SEQUENCE [LARGE SCALE GENOMIC DNA]</scope>
    <source>
        <strain evidence="2 4">ATCC 29669</strain>
    </source>
</reference>
<dbReference type="EMBL" id="PGVA01000094">
    <property type="protein sequence ID" value="PLR79531.1"/>
    <property type="molecule type" value="Genomic_DNA"/>
</dbReference>
<dbReference type="RefSeq" id="WP_101579618.1">
    <property type="nucleotide sequence ID" value="NZ_PGVA01000094.1"/>
</dbReference>
<dbReference type="SUPFAM" id="SSF53850">
    <property type="entry name" value="Periplasmic binding protein-like II"/>
    <property type="match status" value="1"/>
</dbReference>
<organism evidence="1 3">
    <name type="scientific">Bacillus canaveralius</name>
    <dbReference type="NCBI Taxonomy" id="1403243"/>
    <lineage>
        <taxon>Bacteria</taxon>
        <taxon>Bacillati</taxon>
        <taxon>Bacillota</taxon>
        <taxon>Bacilli</taxon>
        <taxon>Bacillales</taxon>
        <taxon>Bacillaceae</taxon>
        <taxon>Bacillus</taxon>
    </lineage>
</organism>
<dbReference type="Proteomes" id="UP000235114">
    <property type="component" value="Unassembled WGS sequence"/>
</dbReference>
<reference evidence="1 3" key="1">
    <citation type="submission" date="2017-11" db="EMBL/GenBank/DDBJ databases">
        <title>Comparitive Functional Genomics of Dry Heat Resistant strains isolated from the Viking Spacecraft.</title>
        <authorList>
            <person name="Seuylemezian A."/>
            <person name="Cooper K."/>
            <person name="Vaishampayan P."/>
        </authorList>
    </citation>
    <scope>NUCLEOTIDE SEQUENCE [LARGE SCALE GENOMIC DNA]</scope>
    <source>
        <strain evidence="1 3">M4.6</strain>
    </source>
</reference>
<proteinExistence type="predicted"/>
<evidence type="ECO:0000313" key="3">
    <source>
        <dbReference type="Proteomes" id="UP000234951"/>
    </source>
</evidence>